<dbReference type="SUPFAM" id="SSF53474">
    <property type="entry name" value="alpha/beta-Hydrolases"/>
    <property type="match status" value="1"/>
</dbReference>
<evidence type="ECO:0000313" key="1">
    <source>
        <dbReference type="EMBL" id="GAI33340.1"/>
    </source>
</evidence>
<feature type="non-terminal residue" evidence="1">
    <location>
        <position position="61"/>
    </location>
</feature>
<dbReference type="AlphaFoldDB" id="X1P2S4"/>
<name>X1P2S4_9ZZZZ</name>
<accession>X1P2S4</accession>
<proteinExistence type="predicted"/>
<evidence type="ECO:0008006" key="2">
    <source>
        <dbReference type="Google" id="ProtNLM"/>
    </source>
</evidence>
<dbReference type="Gene3D" id="3.40.50.1820">
    <property type="entry name" value="alpha/beta hydrolase"/>
    <property type="match status" value="1"/>
</dbReference>
<sequence length="61" mass="6705">MKNDLLVPIVEDGGKPPIFFVPSAGTTAFSFVRLARSLKSQQPFYAFDYTNLGNNQPPLTS</sequence>
<protein>
    <recommendedName>
        <fullName evidence="2">Thioesterase domain-containing protein</fullName>
    </recommendedName>
</protein>
<comment type="caution">
    <text evidence="1">The sequence shown here is derived from an EMBL/GenBank/DDBJ whole genome shotgun (WGS) entry which is preliminary data.</text>
</comment>
<reference evidence="1" key="1">
    <citation type="journal article" date="2014" name="Front. Microbiol.">
        <title>High frequency of phylogenetically diverse reductive dehalogenase-homologous genes in deep subseafloor sedimentary metagenomes.</title>
        <authorList>
            <person name="Kawai M."/>
            <person name="Futagami T."/>
            <person name="Toyoda A."/>
            <person name="Takaki Y."/>
            <person name="Nishi S."/>
            <person name="Hori S."/>
            <person name="Arai W."/>
            <person name="Tsubouchi T."/>
            <person name="Morono Y."/>
            <person name="Uchiyama I."/>
            <person name="Ito T."/>
            <person name="Fujiyama A."/>
            <person name="Inagaki F."/>
            <person name="Takami H."/>
        </authorList>
    </citation>
    <scope>NUCLEOTIDE SEQUENCE</scope>
    <source>
        <strain evidence="1">Expedition CK06-06</strain>
    </source>
</reference>
<organism evidence="1">
    <name type="scientific">marine sediment metagenome</name>
    <dbReference type="NCBI Taxonomy" id="412755"/>
    <lineage>
        <taxon>unclassified sequences</taxon>
        <taxon>metagenomes</taxon>
        <taxon>ecological metagenomes</taxon>
    </lineage>
</organism>
<dbReference type="InterPro" id="IPR029058">
    <property type="entry name" value="AB_hydrolase_fold"/>
</dbReference>
<gene>
    <name evidence="1" type="ORF">S06H3_47259</name>
</gene>
<dbReference type="EMBL" id="BARV01029672">
    <property type="protein sequence ID" value="GAI33340.1"/>
    <property type="molecule type" value="Genomic_DNA"/>
</dbReference>